<dbReference type="AlphaFoldDB" id="A0A0D9YIF2"/>
<keyword evidence="2" id="KW-1185">Reference proteome</keyword>
<organism evidence="1">
    <name type="scientific">Oryza glumipatula</name>
    <dbReference type="NCBI Taxonomy" id="40148"/>
    <lineage>
        <taxon>Eukaryota</taxon>
        <taxon>Viridiplantae</taxon>
        <taxon>Streptophyta</taxon>
        <taxon>Embryophyta</taxon>
        <taxon>Tracheophyta</taxon>
        <taxon>Spermatophyta</taxon>
        <taxon>Magnoliopsida</taxon>
        <taxon>Liliopsida</taxon>
        <taxon>Poales</taxon>
        <taxon>Poaceae</taxon>
        <taxon>BOP clade</taxon>
        <taxon>Oryzoideae</taxon>
        <taxon>Oryzeae</taxon>
        <taxon>Oryzinae</taxon>
        <taxon>Oryza</taxon>
    </lineage>
</organism>
<accession>A0A0D9YIF2</accession>
<reference evidence="1" key="3">
    <citation type="submission" date="2018-05" db="EMBL/GenBank/DDBJ databases">
        <title>OgluRS3 (Oryza glumaepatula Reference Sequence Version 3).</title>
        <authorList>
            <person name="Zhang J."/>
            <person name="Kudrna D."/>
            <person name="Lee S."/>
            <person name="Talag J."/>
            <person name="Welchert J."/>
            <person name="Wing R.A."/>
        </authorList>
    </citation>
    <scope>NUCLEOTIDE SEQUENCE [LARGE SCALE GENOMIC DNA]</scope>
</reference>
<dbReference type="PANTHER" id="PTHR35485">
    <property type="entry name" value="OS01G0888900 PROTEIN"/>
    <property type="match status" value="1"/>
</dbReference>
<name>A0A0D9YIF2_9ORYZ</name>
<evidence type="ECO:0000313" key="1">
    <source>
        <dbReference type="EnsemblPlants" id="OGLUM01G44150.1"/>
    </source>
</evidence>
<evidence type="ECO:0000313" key="2">
    <source>
        <dbReference type="Proteomes" id="UP000026961"/>
    </source>
</evidence>
<dbReference type="HOGENOM" id="CLU_140634_0_0_1"/>
<sequence>MEGLIPFIYKAIKERRSRTYSLCSSDMSAARRFGRVGEEEEDVVAWEEQKQWAVDGGKFAGGEREMTAHRRHRSLEELAGEVGASPQWRQQGGLARGRSARIFSCISGM</sequence>
<dbReference type="EnsemblPlants" id="OGLUM01G44150.1">
    <property type="protein sequence ID" value="OGLUM01G44150.1"/>
    <property type="gene ID" value="OGLUM01G44150"/>
</dbReference>
<proteinExistence type="predicted"/>
<reference evidence="1" key="1">
    <citation type="submission" date="2013-08" db="EMBL/GenBank/DDBJ databases">
        <title>Oryza genome evolution.</title>
        <authorList>
            <person name="Wing R.A."/>
            <person name="Panaud O."/>
            <person name="Oliveira A.C."/>
        </authorList>
    </citation>
    <scope>NUCLEOTIDE SEQUENCE</scope>
</reference>
<dbReference type="eggNOG" id="ENOG502R4P6">
    <property type="taxonomic scope" value="Eukaryota"/>
</dbReference>
<protein>
    <submittedName>
        <fullName evidence="1">Uncharacterized protein</fullName>
    </submittedName>
</protein>
<dbReference type="Gramene" id="OGLUM01G44150.1">
    <property type="protein sequence ID" value="OGLUM01G44150.1"/>
    <property type="gene ID" value="OGLUM01G44150"/>
</dbReference>
<dbReference type="STRING" id="40148.A0A0D9YIF2"/>
<dbReference type="Proteomes" id="UP000026961">
    <property type="component" value="Chromosome 1"/>
</dbReference>
<dbReference type="PANTHER" id="PTHR35485:SF4">
    <property type="entry name" value="EXPRESSED PROTEIN"/>
    <property type="match status" value="1"/>
</dbReference>
<reference evidence="1" key="2">
    <citation type="submission" date="2015-04" db="UniProtKB">
        <authorList>
            <consortium name="EnsemblPlants"/>
        </authorList>
    </citation>
    <scope>IDENTIFICATION</scope>
</reference>